<proteinExistence type="predicted"/>
<dbReference type="STRING" id="1387353.BSF38_01316"/>
<accession>A0A1U7CLR4</accession>
<dbReference type="Proteomes" id="UP000186309">
    <property type="component" value="Chromosome"/>
</dbReference>
<evidence type="ECO:0000313" key="2">
    <source>
        <dbReference type="Proteomes" id="UP000186309"/>
    </source>
</evidence>
<protein>
    <submittedName>
        <fullName evidence="1">Uncharacterized protein</fullName>
    </submittedName>
</protein>
<organism evidence="1 2">
    <name type="scientific">Paludisphaera borealis</name>
    <dbReference type="NCBI Taxonomy" id="1387353"/>
    <lineage>
        <taxon>Bacteria</taxon>
        <taxon>Pseudomonadati</taxon>
        <taxon>Planctomycetota</taxon>
        <taxon>Planctomycetia</taxon>
        <taxon>Isosphaerales</taxon>
        <taxon>Isosphaeraceae</taxon>
        <taxon>Paludisphaera</taxon>
    </lineage>
</organism>
<reference evidence="2" key="1">
    <citation type="submission" date="2016-12" db="EMBL/GenBank/DDBJ databases">
        <title>Comparative genomics of four Isosphaeraceae planctomycetes: a common pool of plasmids and glycoside hydrolase genes.</title>
        <authorList>
            <person name="Ivanova A."/>
        </authorList>
    </citation>
    <scope>NUCLEOTIDE SEQUENCE [LARGE SCALE GENOMIC DNA]</scope>
    <source>
        <strain evidence="2">PX4</strain>
    </source>
</reference>
<sequence>MTWRWTALRLALSAYILFHLAATITWVLPNSPIKQELMPWFRSYMLPLGLWQAWGMFAPDPLDSTITLESQVTDAKGMRRIYEFTKVADMPWWLKMPKFRHPKFAANLMVDEYTPQREMAARHVVRALGLGPESFPVIVTLYYQVKPPPPLGVGQSDPMAPSRIHNLAAFEFTSWNEVHR</sequence>
<evidence type="ECO:0000313" key="1">
    <source>
        <dbReference type="EMBL" id="APW59857.1"/>
    </source>
</evidence>
<dbReference type="AlphaFoldDB" id="A0A1U7CLR4"/>
<dbReference type="RefSeq" id="WP_145952000.1">
    <property type="nucleotide sequence ID" value="NZ_CP019082.1"/>
</dbReference>
<keyword evidence="2" id="KW-1185">Reference proteome</keyword>
<name>A0A1U7CLR4_9BACT</name>
<gene>
    <name evidence="1" type="ORF">BSF38_01316</name>
</gene>
<dbReference type="EMBL" id="CP019082">
    <property type="protein sequence ID" value="APW59857.1"/>
    <property type="molecule type" value="Genomic_DNA"/>
</dbReference>
<dbReference type="KEGG" id="pbor:BSF38_01316"/>
<dbReference type="OrthoDB" id="268656at2"/>